<keyword evidence="2" id="KW-1185">Reference proteome</keyword>
<reference evidence="1" key="2">
    <citation type="submission" date="2025-08" db="UniProtKB">
        <authorList>
            <consortium name="Ensembl"/>
        </authorList>
    </citation>
    <scope>IDENTIFICATION</scope>
</reference>
<organism evidence="1 2">
    <name type="scientific">Macaca fascicularis</name>
    <name type="common">Crab-eating macaque</name>
    <name type="synonym">Cynomolgus monkey</name>
    <dbReference type="NCBI Taxonomy" id="9541"/>
    <lineage>
        <taxon>Eukaryota</taxon>
        <taxon>Metazoa</taxon>
        <taxon>Chordata</taxon>
        <taxon>Craniata</taxon>
        <taxon>Vertebrata</taxon>
        <taxon>Euteleostomi</taxon>
        <taxon>Mammalia</taxon>
        <taxon>Eutheria</taxon>
        <taxon>Euarchontoglires</taxon>
        <taxon>Primates</taxon>
        <taxon>Haplorrhini</taxon>
        <taxon>Catarrhini</taxon>
        <taxon>Cercopithecidae</taxon>
        <taxon>Cercopithecinae</taxon>
        <taxon>Macaca</taxon>
    </lineage>
</organism>
<dbReference type="Proteomes" id="UP000233100">
    <property type="component" value="Chromosome 7"/>
</dbReference>
<evidence type="ECO:0000313" key="1">
    <source>
        <dbReference type="Ensembl" id="ENSMFAP00000053477.1"/>
    </source>
</evidence>
<evidence type="ECO:0000313" key="2">
    <source>
        <dbReference type="Proteomes" id="UP000233100"/>
    </source>
</evidence>
<reference evidence="1 2" key="1">
    <citation type="submission" date="2013-03" db="EMBL/GenBank/DDBJ databases">
        <authorList>
            <person name="Warren W."/>
            <person name="Wilson R.K."/>
        </authorList>
    </citation>
    <scope>NUCLEOTIDE SEQUENCE</scope>
</reference>
<name>A0A7N9ICU8_MACFA</name>
<reference evidence="1" key="3">
    <citation type="submission" date="2025-09" db="UniProtKB">
        <authorList>
            <consortium name="Ensembl"/>
        </authorList>
    </citation>
    <scope>IDENTIFICATION</scope>
</reference>
<sequence length="41" mass="4886">KNCFKVHIHNICYCYILNFVPYCCHPYTNSKSQINSSYLLI</sequence>
<proteinExistence type="predicted"/>
<protein>
    <submittedName>
        <fullName evidence="1">Uncharacterized protein</fullName>
    </submittedName>
</protein>
<dbReference type="Ensembl" id="ENSMFAT00000086592.1">
    <property type="protein sequence ID" value="ENSMFAP00000053477.1"/>
    <property type="gene ID" value="ENSMFAG00000048178.1"/>
</dbReference>
<accession>A0A7N9ICU8</accession>
<dbReference type="AlphaFoldDB" id="A0A7N9ICU8"/>